<evidence type="ECO:0000256" key="2">
    <source>
        <dbReference type="ARBA" id="ARBA00012865"/>
    </source>
</evidence>
<sequence length="259" mass="28661">MDLPAFGELERAYDVRLGVYALNTGTGATVVHRPAERFAFCSTFKTLVVAAVLRADSPIHLDKRVRYGWSDIDSVSPVTREYVAEEMTIRQLCDAALRYSDGTAANLLLRELGGPDRLNAWLRGLGDTVSRLDHDEPELNRMRPGDPADTTTPQAIAADYRRIVLGDALSDDRRALLTDWMERKANGGNPIRACLPRGWRIADRTGAGDYGRTHDIAVVWPPRSAPLVLAVMSERSRRADSPREAVLTEATRHITTALV</sequence>
<dbReference type="EMBL" id="AP017424">
    <property type="protein sequence ID" value="BAU87627.1"/>
    <property type="molecule type" value="Genomic_DNA"/>
</dbReference>
<evidence type="ECO:0000256" key="4">
    <source>
        <dbReference type="ARBA" id="ARBA00023251"/>
    </source>
</evidence>
<keyword evidence="4 5" id="KW-0046">Antibiotic resistance</keyword>
<protein>
    <recommendedName>
        <fullName evidence="2 5">Beta-lactamase</fullName>
        <ecNumber evidence="2 5">3.5.2.6</ecNumber>
    </recommendedName>
</protein>
<organism evidence="7 8">
    <name type="scientific">Streptomyces laurentii</name>
    <dbReference type="NCBI Taxonomy" id="39478"/>
    <lineage>
        <taxon>Bacteria</taxon>
        <taxon>Bacillati</taxon>
        <taxon>Actinomycetota</taxon>
        <taxon>Actinomycetes</taxon>
        <taxon>Kitasatosporales</taxon>
        <taxon>Streptomycetaceae</taxon>
        <taxon>Streptomyces</taxon>
    </lineage>
</organism>
<comment type="similarity">
    <text evidence="1 5">Belongs to the class-A beta-lactamase family.</text>
</comment>
<reference evidence="7 8" key="1">
    <citation type="journal article" date="2016" name="Genome Announc.">
        <title>Complete Genome Sequence of Thiostrepton-Producing Streptomyces laurentii ATCC 31255.</title>
        <authorList>
            <person name="Doi K."/>
            <person name="Fujino Y."/>
            <person name="Nagayoshi Y."/>
            <person name="Ohshima T."/>
            <person name="Ogata S."/>
        </authorList>
    </citation>
    <scope>NUCLEOTIDE SEQUENCE [LARGE SCALE GENOMIC DNA]</scope>
    <source>
        <strain evidence="7 8">ATCC 31255</strain>
    </source>
</reference>
<gene>
    <name evidence="7" type="ORF">SLA_6761</name>
</gene>
<dbReference type="InterPro" id="IPR023650">
    <property type="entry name" value="Beta-lactam_class-A_AS"/>
</dbReference>
<dbReference type="PANTHER" id="PTHR35333:SF3">
    <property type="entry name" value="BETA-LACTAMASE-TYPE TRANSPEPTIDASE FOLD CONTAINING PROTEIN"/>
    <property type="match status" value="1"/>
</dbReference>
<evidence type="ECO:0000313" key="8">
    <source>
        <dbReference type="Proteomes" id="UP000217676"/>
    </source>
</evidence>
<dbReference type="KEGG" id="slau:SLA_6761"/>
<evidence type="ECO:0000313" key="7">
    <source>
        <dbReference type="EMBL" id="BAU87627.1"/>
    </source>
</evidence>
<comment type="catalytic activity">
    <reaction evidence="5">
        <text>a beta-lactam + H2O = a substituted beta-amino acid</text>
        <dbReference type="Rhea" id="RHEA:20401"/>
        <dbReference type="ChEBI" id="CHEBI:15377"/>
        <dbReference type="ChEBI" id="CHEBI:35627"/>
        <dbReference type="ChEBI" id="CHEBI:140347"/>
        <dbReference type="EC" id="3.5.2.6"/>
    </reaction>
</comment>
<keyword evidence="3 5" id="KW-0378">Hydrolase</keyword>
<dbReference type="InterPro" id="IPR012338">
    <property type="entry name" value="Beta-lactam/transpept-like"/>
</dbReference>
<proteinExistence type="inferred from homology"/>
<evidence type="ECO:0000256" key="3">
    <source>
        <dbReference type="ARBA" id="ARBA00022801"/>
    </source>
</evidence>
<dbReference type="PANTHER" id="PTHR35333">
    <property type="entry name" value="BETA-LACTAMASE"/>
    <property type="match status" value="1"/>
</dbReference>
<feature type="domain" description="Beta-lactamase class A catalytic" evidence="6">
    <location>
        <begin position="18"/>
        <end position="232"/>
    </location>
</feature>
<dbReference type="InterPro" id="IPR045155">
    <property type="entry name" value="Beta-lactam_cat"/>
</dbReference>
<dbReference type="PROSITE" id="PS00146">
    <property type="entry name" value="BETA_LACTAMASE_A"/>
    <property type="match status" value="1"/>
</dbReference>
<keyword evidence="8" id="KW-1185">Reference proteome</keyword>
<dbReference type="GO" id="GO:0030655">
    <property type="term" value="P:beta-lactam antibiotic catabolic process"/>
    <property type="evidence" value="ECO:0007669"/>
    <property type="project" value="InterPro"/>
</dbReference>
<dbReference type="PRINTS" id="PR00118">
    <property type="entry name" value="BLACTAMASEA"/>
</dbReference>
<accession>A0A160P6W0</accession>
<dbReference type="NCBIfam" id="NF033103">
    <property type="entry name" value="bla_class_A"/>
    <property type="match status" value="1"/>
</dbReference>
<dbReference type="GO" id="GO:0008800">
    <property type="term" value="F:beta-lactamase activity"/>
    <property type="evidence" value="ECO:0007669"/>
    <property type="project" value="UniProtKB-UniRule"/>
</dbReference>
<dbReference type="SUPFAM" id="SSF56601">
    <property type="entry name" value="beta-lactamase/transpeptidase-like"/>
    <property type="match status" value="1"/>
</dbReference>
<evidence type="ECO:0000259" key="6">
    <source>
        <dbReference type="Pfam" id="PF13354"/>
    </source>
</evidence>
<dbReference type="GO" id="GO:0046677">
    <property type="term" value="P:response to antibiotic"/>
    <property type="evidence" value="ECO:0007669"/>
    <property type="project" value="UniProtKB-UniRule"/>
</dbReference>
<dbReference type="EC" id="3.5.2.6" evidence="2 5"/>
<evidence type="ECO:0000256" key="5">
    <source>
        <dbReference type="RuleBase" id="RU361140"/>
    </source>
</evidence>
<dbReference type="Pfam" id="PF13354">
    <property type="entry name" value="Beta-lactamase2"/>
    <property type="match status" value="1"/>
</dbReference>
<name>A0A160P6W0_STRLU</name>
<dbReference type="Gene3D" id="3.40.710.10">
    <property type="entry name" value="DD-peptidase/beta-lactamase superfamily"/>
    <property type="match status" value="1"/>
</dbReference>
<dbReference type="AlphaFoldDB" id="A0A160P6W0"/>
<dbReference type="Proteomes" id="UP000217676">
    <property type="component" value="Chromosome"/>
</dbReference>
<dbReference type="InterPro" id="IPR000871">
    <property type="entry name" value="Beta-lactam_class-A"/>
</dbReference>
<evidence type="ECO:0000256" key="1">
    <source>
        <dbReference type="ARBA" id="ARBA00009009"/>
    </source>
</evidence>